<proteinExistence type="predicted"/>
<dbReference type="InterPro" id="IPR001909">
    <property type="entry name" value="KRAB"/>
</dbReference>
<dbReference type="SMART" id="SM00349">
    <property type="entry name" value="KRAB"/>
    <property type="match status" value="1"/>
</dbReference>
<evidence type="ECO:0000259" key="1">
    <source>
        <dbReference type="PROSITE" id="PS50805"/>
    </source>
</evidence>
<organism evidence="2">
    <name type="scientific">Castor canadensis</name>
    <name type="common">American beaver</name>
    <dbReference type="NCBI Taxonomy" id="51338"/>
    <lineage>
        <taxon>Eukaryota</taxon>
        <taxon>Metazoa</taxon>
        <taxon>Chordata</taxon>
        <taxon>Craniata</taxon>
        <taxon>Vertebrata</taxon>
        <taxon>Euteleostomi</taxon>
        <taxon>Mammalia</taxon>
        <taxon>Eutheria</taxon>
        <taxon>Euarchontoglires</taxon>
        <taxon>Glires</taxon>
        <taxon>Rodentia</taxon>
        <taxon>Castorimorpha</taxon>
        <taxon>Castoridae</taxon>
        <taxon>Castor</taxon>
    </lineage>
</organism>
<feature type="domain" description="KRAB" evidence="1">
    <location>
        <begin position="4"/>
        <end position="60"/>
    </location>
</feature>
<dbReference type="InterPro" id="IPR036051">
    <property type="entry name" value="KRAB_dom_sf"/>
</dbReference>
<dbReference type="Gene3D" id="6.10.140.140">
    <property type="match status" value="1"/>
</dbReference>
<dbReference type="PROSITE" id="PS50805">
    <property type="entry name" value="KRAB"/>
    <property type="match status" value="1"/>
</dbReference>
<accession>A0A8C0ZLX2</accession>
<sequence length="60" mass="6884">MEPVTVEDVGINFTLEERALLNTFQKKLCRDTMPETFVNLASIQKKRKILMITTKLSGEI</sequence>
<dbReference type="Ensembl" id="ENSCCNT00000002538.1">
    <property type="protein sequence ID" value="ENSCCNP00000001906.1"/>
    <property type="gene ID" value="ENSCCNG00000002113.1"/>
</dbReference>
<dbReference type="GO" id="GO:0006355">
    <property type="term" value="P:regulation of DNA-templated transcription"/>
    <property type="evidence" value="ECO:0007669"/>
    <property type="project" value="InterPro"/>
</dbReference>
<dbReference type="CDD" id="cd07765">
    <property type="entry name" value="KRAB_A-box"/>
    <property type="match status" value="1"/>
</dbReference>
<reference evidence="2" key="1">
    <citation type="submission" date="2023-09" db="UniProtKB">
        <authorList>
            <consortium name="Ensembl"/>
        </authorList>
    </citation>
    <scope>IDENTIFICATION</scope>
</reference>
<dbReference type="SUPFAM" id="SSF109640">
    <property type="entry name" value="KRAB domain (Kruppel-associated box)"/>
    <property type="match status" value="1"/>
</dbReference>
<dbReference type="AlphaFoldDB" id="A0A8C0ZLX2"/>
<evidence type="ECO:0000313" key="2">
    <source>
        <dbReference type="Ensembl" id="ENSCCNP00000001906.1"/>
    </source>
</evidence>
<dbReference type="Pfam" id="PF01352">
    <property type="entry name" value="KRAB"/>
    <property type="match status" value="1"/>
</dbReference>
<protein>
    <recommendedName>
        <fullName evidence="1">KRAB domain-containing protein</fullName>
    </recommendedName>
</protein>
<name>A0A8C0ZLX2_CASCN</name>